<dbReference type="OrthoDB" id="2313602at2"/>
<evidence type="ECO:0000313" key="2">
    <source>
        <dbReference type="Proteomes" id="UP000298735"/>
    </source>
</evidence>
<gene>
    <name evidence="1" type="ORF">CFBP5507_16375</name>
</gene>
<dbReference type="InterPro" id="IPR050765">
    <property type="entry name" value="Riboflavin_Biosynth_HTPR"/>
</dbReference>
<dbReference type="GO" id="GO:0008703">
    <property type="term" value="F:5-amino-6-(5-phosphoribosylamino)uracil reductase activity"/>
    <property type="evidence" value="ECO:0007669"/>
    <property type="project" value="InterPro"/>
</dbReference>
<evidence type="ECO:0000313" key="1">
    <source>
        <dbReference type="EMBL" id="UYZ09278.1"/>
    </source>
</evidence>
<name>A0A4Z1R0W1_9HYPH</name>
<dbReference type="GO" id="GO:0009231">
    <property type="term" value="P:riboflavin biosynthetic process"/>
    <property type="evidence" value="ECO:0007669"/>
    <property type="project" value="InterPro"/>
</dbReference>
<dbReference type="Proteomes" id="UP000298735">
    <property type="component" value="Chromosome Linear"/>
</dbReference>
<dbReference type="RefSeq" id="WP_137412036.1">
    <property type="nucleotide sequence ID" value="NZ_CP109969.1"/>
</dbReference>
<dbReference type="PANTHER" id="PTHR38011">
    <property type="entry name" value="DIHYDROFOLATE REDUCTASE FAMILY PROTEIN (AFU_ORTHOLOGUE AFUA_8G06820)"/>
    <property type="match status" value="1"/>
</dbReference>
<proteinExistence type="predicted"/>
<dbReference type="InterPro" id="IPR024072">
    <property type="entry name" value="DHFR-like_dom_sf"/>
</dbReference>
<dbReference type="Pfam" id="PF01872">
    <property type="entry name" value="RibD_C"/>
    <property type="match status" value="1"/>
</dbReference>
<dbReference type="KEGG" id="asal:CFBP5507_16375"/>
<dbReference type="Gene3D" id="3.40.430.10">
    <property type="entry name" value="Dihydrofolate Reductase, subunit A"/>
    <property type="match status" value="1"/>
</dbReference>
<dbReference type="EMBL" id="CP109969">
    <property type="protein sequence ID" value="UYZ09278.1"/>
    <property type="molecule type" value="Genomic_DNA"/>
</dbReference>
<accession>A0A4Z1R0W1</accession>
<dbReference type="InterPro" id="IPR002734">
    <property type="entry name" value="RibDG_C"/>
</dbReference>
<protein>
    <submittedName>
        <fullName evidence="1">Dihydrofolate reductase family protein</fullName>
    </submittedName>
</protein>
<sequence>MTKVIVSGFSLSVDGYGAGPDQSVDDPLGKRGEELHTWMVETAMFHEILGKNGGSKGVDNDYASRSMAGFGAFILGRNMFGPIRGDWPNDNWKGWWGDNPPYHAPTFVLTHYPRDPIEMEGGTVFHFVIDGIEAALEQAKAAAGDKNVKIGGGVSTVRQYLQAGLVDEMHLAISPLVFGRGEALFAGIDLPALGFSVTEHAATDNATHIVLAK</sequence>
<reference evidence="1" key="1">
    <citation type="submission" date="2022-10" db="EMBL/GenBank/DDBJ databases">
        <title>Complete genome sequence of Agrobacterium salinitolerans CFBP5507.</title>
        <authorList>
            <person name="Tchabashvili S."/>
            <person name="Yen H.-C."/>
            <person name="Haryono M."/>
            <person name="Lin Y.-C."/>
            <person name="Lai E.-M."/>
            <person name="Kuo C.-H."/>
        </authorList>
    </citation>
    <scope>NUCLEOTIDE SEQUENCE</scope>
    <source>
        <strain evidence="1">CFBP5507</strain>
    </source>
</reference>
<dbReference type="PANTHER" id="PTHR38011:SF12">
    <property type="entry name" value="BIFUNCTIONAL DEAMINASE-REDUCTASE DOMAIN PROTEIN"/>
    <property type="match status" value="1"/>
</dbReference>
<dbReference type="AlphaFoldDB" id="A0A4Z1R0W1"/>
<dbReference type="SUPFAM" id="SSF53597">
    <property type="entry name" value="Dihydrofolate reductase-like"/>
    <property type="match status" value="1"/>
</dbReference>
<organism evidence="1 2">
    <name type="scientific">Agrobacterium salinitolerans</name>
    <dbReference type="NCBI Taxonomy" id="1183413"/>
    <lineage>
        <taxon>Bacteria</taxon>
        <taxon>Pseudomonadati</taxon>
        <taxon>Pseudomonadota</taxon>
        <taxon>Alphaproteobacteria</taxon>
        <taxon>Hyphomicrobiales</taxon>
        <taxon>Rhizobiaceae</taxon>
        <taxon>Rhizobium/Agrobacterium group</taxon>
        <taxon>Agrobacterium</taxon>
    </lineage>
</organism>